<evidence type="ECO:0000256" key="1">
    <source>
        <dbReference type="ARBA" id="ARBA00006914"/>
    </source>
</evidence>
<dbReference type="AlphaFoldDB" id="A0A1G9I765"/>
<dbReference type="SUPFAM" id="SSF52540">
    <property type="entry name" value="P-loop containing nucleoside triphosphate hydrolases"/>
    <property type="match status" value="1"/>
</dbReference>
<keyword evidence="6" id="KW-1185">Reference proteome</keyword>
<comment type="similarity">
    <text evidence="1">Belongs to the AAA ATPase family.</text>
</comment>
<evidence type="ECO:0000259" key="4">
    <source>
        <dbReference type="SMART" id="SM00382"/>
    </source>
</evidence>
<evidence type="ECO:0000256" key="2">
    <source>
        <dbReference type="ARBA" id="ARBA00022741"/>
    </source>
</evidence>
<sequence>MTEQSVIRSDHGALLRAMCAELRARLDAAGPRPAVPQTEAPPVTGTTGLPPLVTAVAEGFGLSIFETELMALALAAEIDPGVSEALRARQPGGDPRPSFGLGFAVLTAPHWSALSPERPLLRWRLLHADAAPLIADAPLSLDPRMLHALMGAGSADSALEAWGERAGEPVPLAPAQELAAEMLAQVLDDGPAQLVGGCAEDRDAVARRAAARSGRSVWRFGPNVPQDPAPRLRLARLIERETVLTGMLPLLDHACPGIGPLALALESAFVLSADEPDHRPGRPARVVECPAMDFAGRRALWRGAAPDIAEGEIDRLAAEFPLGAQALAQIGAGGGDAAAIRQAARLRTRAACDGLARRRSPGLCREDIALRPAQRAALDDIAARVRHRARVLEHWGFGASGRGTGVTALFSGPSGTGKTLAAEVLASELELDLLHVDLSQVLSKWLGETEKNLDRIFALAERGGAMLLFDEADALFAKRVDVKDGRDRYANMEVSYLLQRMEAFPGLAVMTTNLSGAIDDAFLRRISVVVHFPFPDAAARREIWKRVMPPTAPVGAIDHARLAQLAATGGDIRNIALGAGYRAAARGAAEIGMADIIATAEGELAKLNRAPGTLRRREDET</sequence>
<dbReference type="RefSeq" id="WP_090755164.1">
    <property type="nucleotide sequence ID" value="NZ_FNGE01000007.1"/>
</dbReference>
<accession>A0A1G9I765</accession>
<dbReference type="PANTHER" id="PTHR23073">
    <property type="entry name" value="26S PROTEASOME REGULATORY SUBUNIT"/>
    <property type="match status" value="1"/>
</dbReference>
<dbReference type="Pfam" id="PF22977">
    <property type="entry name" value="WHD"/>
    <property type="match status" value="1"/>
</dbReference>
<dbReference type="OrthoDB" id="7438987at2"/>
<keyword evidence="3" id="KW-0067">ATP-binding</keyword>
<reference evidence="6" key="1">
    <citation type="submission" date="2016-10" db="EMBL/GenBank/DDBJ databases">
        <authorList>
            <person name="Varghese N."/>
            <person name="Submissions S."/>
        </authorList>
    </citation>
    <scope>NUCLEOTIDE SEQUENCE [LARGE SCALE GENOMIC DNA]</scope>
    <source>
        <strain evidence="6">CGMCC 1.7655</strain>
    </source>
</reference>
<dbReference type="InterPro" id="IPR054472">
    <property type="entry name" value="WHD"/>
</dbReference>
<keyword evidence="2" id="KW-0547">Nucleotide-binding</keyword>
<evidence type="ECO:0000313" key="5">
    <source>
        <dbReference type="EMBL" id="SDL21068.1"/>
    </source>
</evidence>
<evidence type="ECO:0000313" key="6">
    <source>
        <dbReference type="Proteomes" id="UP000199555"/>
    </source>
</evidence>
<dbReference type="EMBL" id="FNGE01000007">
    <property type="protein sequence ID" value="SDL21068.1"/>
    <property type="molecule type" value="Genomic_DNA"/>
</dbReference>
<dbReference type="STRING" id="525640.SAMN04487971_107170"/>
<feature type="domain" description="AAA+ ATPase" evidence="4">
    <location>
        <begin position="404"/>
        <end position="536"/>
    </location>
</feature>
<name>A0A1G9I765_9RHOB</name>
<gene>
    <name evidence="5" type="ORF">SAMN04487971_107170</name>
</gene>
<organism evidence="5 6">
    <name type="scientific">Paracoccus chinensis</name>
    <dbReference type="NCBI Taxonomy" id="525640"/>
    <lineage>
        <taxon>Bacteria</taxon>
        <taxon>Pseudomonadati</taxon>
        <taxon>Pseudomonadota</taxon>
        <taxon>Alphaproteobacteria</taxon>
        <taxon>Rhodobacterales</taxon>
        <taxon>Paracoccaceae</taxon>
        <taxon>Paracoccus</taxon>
    </lineage>
</organism>
<dbReference type="InterPro" id="IPR003959">
    <property type="entry name" value="ATPase_AAA_core"/>
</dbReference>
<proteinExistence type="inferred from homology"/>
<dbReference type="Proteomes" id="UP000199555">
    <property type="component" value="Unassembled WGS sequence"/>
</dbReference>
<dbReference type="GO" id="GO:0016887">
    <property type="term" value="F:ATP hydrolysis activity"/>
    <property type="evidence" value="ECO:0007669"/>
    <property type="project" value="InterPro"/>
</dbReference>
<dbReference type="CDD" id="cd19481">
    <property type="entry name" value="RecA-like_protease"/>
    <property type="match status" value="1"/>
</dbReference>
<dbReference type="Gene3D" id="3.40.50.300">
    <property type="entry name" value="P-loop containing nucleotide triphosphate hydrolases"/>
    <property type="match status" value="1"/>
</dbReference>
<dbReference type="GO" id="GO:0005524">
    <property type="term" value="F:ATP binding"/>
    <property type="evidence" value="ECO:0007669"/>
    <property type="project" value="UniProtKB-KW"/>
</dbReference>
<dbReference type="InterPro" id="IPR003593">
    <property type="entry name" value="AAA+_ATPase"/>
</dbReference>
<dbReference type="InterPro" id="IPR050221">
    <property type="entry name" value="26S_Proteasome_ATPase"/>
</dbReference>
<dbReference type="SMART" id="SM00382">
    <property type="entry name" value="AAA"/>
    <property type="match status" value="1"/>
</dbReference>
<dbReference type="Pfam" id="PF00004">
    <property type="entry name" value="AAA"/>
    <property type="match status" value="1"/>
</dbReference>
<evidence type="ECO:0000256" key="3">
    <source>
        <dbReference type="ARBA" id="ARBA00022840"/>
    </source>
</evidence>
<dbReference type="InterPro" id="IPR027417">
    <property type="entry name" value="P-loop_NTPase"/>
</dbReference>
<protein>
    <submittedName>
        <fullName evidence="5">ATPase family associated with various cellular activities (AAA)</fullName>
    </submittedName>
</protein>